<name>A0ABU8ITG7_9BURK</name>
<keyword evidence="3" id="KW-1185">Reference proteome</keyword>
<reference evidence="2 3" key="1">
    <citation type="journal article" date="2022" name="Arch. Microbiol.">
        <title>Paraburkholderia bengalensis sp. nov. isolated from roots of Oryza sativa, IR64.</title>
        <authorList>
            <person name="Nag P."/>
            <person name="Mondal N."/>
            <person name="Sarkar J."/>
            <person name="Das S."/>
        </authorList>
    </citation>
    <scope>NUCLEOTIDE SEQUENCE [LARGE SCALE GENOMIC DNA]</scope>
    <source>
        <strain evidence="2 3">IR64_4_BI</strain>
    </source>
</reference>
<accession>A0ABU8ITG7</accession>
<dbReference type="RefSeq" id="WP_336599056.1">
    <property type="nucleotide sequence ID" value="NZ_JACFYJ010000027.1"/>
</dbReference>
<feature type="region of interest" description="Disordered" evidence="1">
    <location>
        <begin position="1"/>
        <end position="21"/>
    </location>
</feature>
<evidence type="ECO:0000313" key="3">
    <source>
        <dbReference type="Proteomes" id="UP001386437"/>
    </source>
</evidence>
<evidence type="ECO:0000313" key="2">
    <source>
        <dbReference type="EMBL" id="MEI5998937.1"/>
    </source>
</evidence>
<sequence>MPPLDRQASDRSFSLPVRSAGRTVEQPAAQHASALPLCKWRFDFVRTPSGSVLSAYQQFVFQCYRTNGVTMEKWRGNVLGTHSNFVDLSTAQNTTIGTVDLRNWTGTGSVVAGHNTNGNIAFDVNGQDTSVYEPLPLNVTASSVVAQFTGWTGRQVKCALEFHLPQTSAFKAGYLSLSFSGPAPGYYANYLPQAQSLFAVGMSDAAGGLKVQTDANLSWSCMSGTYPYVKITPLR</sequence>
<proteinExistence type="predicted"/>
<protein>
    <submittedName>
        <fullName evidence="2">Uncharacterized protein</fullName>
    </submittedName>
</protein>
<comment type="caution">
    <text evidence="2">The sequence shown here is derived from an EMBL/GenBank/DDBJ whole genome shotgun (WGS) entry which is preliminary data.</text>
</comment>
<dbReference type="Proteomes" id="UP001386437">
    <property type="component" value="Unassembled WGS sequence"/>
</dbReference>
<gene>
    <name evidence="2" type="ORF">H3V53_17515</name>
</gene>
<dbReference type="EMBL" id="JACFYJ010000027">
    <property type="protein sequence ID" value="MEI5998937.1"/>
    <property type="molecule type" value="Genomic_DNA"/>
</dbReference>
<organism evidence="2 3">
    <name type="scientific">Paraburkholderia bengalensis</name>
    <dbReference type="NCBI Taxonomy" id="2747562"/>
    <lineage>
        <taxon>Bacteria</taxon>
        <taxon>Pseudomonadati</taxon>
        <taxon>Pseudomonadota</taxon>
        <taxon>Betaproteobacteria</taxon>
        <taxon>Burkholderiales</taxon>
        <taxon>Burkholderiaceae</taxon>
        <taxon>Paraburkholderia</taxon>
    </lineage>
</organism>
<evidence type="ECO:0000256" key="1">
    <source>
        <dbReference type="SAM" id="MobiDB-lite"/>
    </source>
</evidence>